<name>A0A143YXG6_9LACT</name>
<dbReference type="Gene3D" id="1.10.1760.20">
    <property type="match status" value="1"/>
</dbReference>
<evidence type="ECO:0000313" key="3">
    <source>
        <dbReference type="Proteomes" id="UP000242754"/>
    </source>
</evidence>
<evidence type="ECO:0000313" key="2">
    <source>
        <dbReference type="EMBL" id="CZR00822.1"/>
    </source>
</evidence>
<keyword evidence="1" id="KW-0472">Membrane</keyword>
<evidence type="ECO:0000256" key="1">
    <source>
        <dbReference type="SAM" id="Phobius"/>
    </source>
</evidence>
<feature type="transmembrane region" description="Helical" evidence="1">
    <location>
        <begin position="63"/>
        <end position="84"/>
    </location>
</feature>
<dbReference type="AlphaFoldDB" id="A0A143YXG6"/>
<keyword evidence="3" id="KW-1185">Reference proteome</keyword>
<dbReference type="PIRSF" id="PIRSF027391">
    <property type="entry name" value="Hpre_diP_synt_I"/>
    <property type="match status" value="1"/>
</dbReference>
<feature type="transmembrane region" description="Helical" evidence="1">
    <location>
        <begin position="29"/>
        <end position="51"/>
    </location>
</feature>
<protein>
    <submittedName>
        <fullName evidence="2">Heptaprenyl diphosphate synthase component i</fullName>
    </submittedName>
</protein>
<dbReference type="Pfam" id="PF07456">
    <property type="entry name" value="Hpre_diP_synt_I"/>
    <property type="match status" value="1"/>
</dbReference>
<feature type="transmembrane region" description="Helical" evidence="1">
    <location>
        <begin position="136"/>
        <end position="160"/>
    </location>
</feature>
<reference evidence="2 3" key="1">
    <citation type="submission" date="2016-02" db="EMBL/GenBank/DDBJ databases">
        <authorList>
            <person name="Wen L."/>
            <person name="He K."/>
            <person name="Yang H."/>
        </authorList>
    </citation>
    <scope>NUCLEOTIDE SEQUENCE [LARGE SCALE GENOMIC DNA]</scope>
    <source>
        <strain evidence="2">Trichococcus palustris</strain>
    </source>
</reference>
<gene>
    <name evidence="2" type="ORF">Tpal_2575</name>
</gene>
<dbReference type="OrthoDB" id="9799095at2"/>
<dbReference type="InterPro" id="IPR014535">
    <property type="entry name" value="Hpre_diP_synt_I"/>
</dbReference>
<feature type="transmembrane region" description="Helical" evidence="1">
    <location>
        <begin position="7"/>
        <end position="23"/>
    </location>
</feature>
<accession>A0A143YXG6</accession>
<dbReference type="Proteomes" id="UP000242754">
    <property type="component" value="Unassembled WGS sequence"/>
</dbReference>
<keyword evidence="1" id="KW-0812">Transmembrane</keyword>
<dbReference type="EMBL" id="FJNE01000009">
    <property type="protein sequence ID" value="CZR00822.1"/>
    <property type="molecule type" value="Genomic_DNA"/>
</dbReference>
<proteinExistence type="predicted"/>
<sequence length="197" mass="21151">MNKNKRLIYIALLAAQGVVITLLERSIPFPFAFAPGAKLGLANMITLLAIFTLPYKDSFKVVWMRLLIATLLGGTLSTFMYSFAGAFLSYGGMLLVRLLGPKRVSMIGISAAGGILHNVGQLLVASLIAGSFSVMLYLPILALTGIFSGVAVGVAANYLLEHVTTIKKFQSEEAGKNKLAAEWYQASLVYENENSGL</sequence>
<dbReference type="STRING" id="140314.SAMN04488076_10881"/>
<dbReference type="InterPro" id="IPR010898">
    <property type="entry name" value="Hpre_diP_synth_I"/>
</dbReference>
<keyword evidence="1" id="KW-1133">Transmembrane helix</keyword>
<dbReference type="RefSeq" id="WP_087034079.1">
    <property type="nucleotide sequence ID" value="NZ_FJNE01000009.1"/>
</dbReference>
<organism evidence="2 3">
    <name type="scientific">Trichococcus palustris</name>
    <dbReference type="NCBI Taxonomy" id="140314"/>
    <lineage>
        <taxon>Bacteria</taxon>
        <taxon>Bacillati</taxon>
        <taxon>Bacillota</taxon>
        <taxon>Bacilli</taxon>
        <taxon>Lactobacillales</taxon>
        <taxon>Carnobacteriaceae</taxon>
        <taxon>Trichococcus</taxon>
    </lineage>
</organism>
<feature type="transmembrane region" description="Helical" evidence="1">
    <location>
        <begin position="104"/>
        <end position="129"/>
    </location>
</feature>